<dbReference type="Gene3D" id="3.40.30.10">
    <property type="entry name" value="Glutaredoxin"/>
    <property type="match status" value="1"/>
</dbReference>
<keyword evidence="6" id="KW-0472">Membrane</keyword>
<sequence length="187" mass="21441">MTDYIKEEGIMAQSKQQRLWIRTAILVVLIAAVAYTLYANFTKEERGQLKAGDKAPDFSLVDMNGNKHRLSEYKGKGVFLNFWGTWCDPCKREMPFMDNQYKEFKDQGVEVLAVNVGESQFLINNFIKRYGLTFPVVVDKNKDVQTAYGIDPLPTTFLINPKGEIVDIIKGTMTEEDVKKDMERIKP</sequence>
<feature type="transmembrane region" description="Helical" evidence="6">
    <location>
        <begin position="20"/>
        <end position="38"/>
    </location>
</feature>
<dbReference type="InterPro" id="IPR036249">
    <property type="entry name" value="Thioredoxin-like_sf"/>
</dbReference>
<keyword evidence="6" id="KW-0812">Transmembrane</keyword>
<dbReference type="PANTHER" id="PTHR42852">
    <property type="entry name" value="THIOL:DISULFIDE INTERCHANGE PROTEIN DSBE"/>
    <property type="match status" value="1"/>
</dbReference>
<evidence type="ECO:0000256" key="6">
    <source>
        <dbReference type="SAM" id="Phobius"/>
    </source>
</evidence>
<keyword evidence="5" id="KW-0676">Redox-active center</keyword>
<dbReference type="InterPro" id="IPR050553">
    <property type="entry name" value="Thioredoxin_ResA/DsbE_sf"/>
</dbReference>
<accession>A0A370GDJ0</accession>
<dbReference type="CDD" id="cd02966">
    <property type="entry name" value="TlpA_like_family"/>
    <property type="match status" value="1"/>
</dbReference>
<keyword evidence="4" id="KW-1015">Disulfide bond</keyword>
<keyword evidence="3" id="KW-0735">Signal-anchor</keyword>
<dbReference type="GO" id="GO:0016209">
    <property type="term" value="F:antioxidant activity"/>
    <property type="evidence" value="ECO:0007669"/>
    <property type="project" value="InterPro"/>
</dbReference>
<dbReference type="InterPro" id="IPR000866">
    <property type="entry name" value="AhpC/TSA"/>
</dbReference>
<evidence type="ECO:0000256" key="5">
    <source>
        <dbReference type="ARBA" id="ARBA00023284"/>
    </source>
</evidence>
<organism evidence="8 9">
    <name type="scientific">Falsibacillus pallidus</name>
    <dbReference type="NCBI Taxonomy" id="493781"/>
    <lineage>
        <taxon>Bacteria</taxon>
        <taxon>Bacillati</taxon>
        <taxon>Bacillota</taxon>
        <taxon>Bacilli</taxon>
        <taxon>Bacillales</taxon>
        <taxon>Bacillaceae</taxon>
        <taxon>Falsibacillus</taxon>
    </lineage>
</organism>
<evidence type="ECO:0000259" key="7">
    <source>
        <dbReference type="PROSITE" id="PS51352"/>
    </source>
</evidence>
<dbReference type="NCBIfam" id="NF002854">
    <property type="entry name" value="PRK03147.1"/>
    <property type="match status" value="1"/>
</dbReference>
<dbReference type="GO" id="GO:0016491">
    <property type="term" value="F:oxidoreductase activity"/>
    <property type="evidence" value="ECO:0007669"/>
    <property type="project" value="InterPro"/>
</dbReference>
<dbReference type="InterPro" id="IPR013766">
    <property type="entry name" value="Thioredoxin_domain"/>
</dbReference>
<evidence type="ECO:0000256" key="1">
    <source>
        <dbReference type="ARBA" id="ARBA00004196"/>
    </source>
</evidence>
<protein>
    <submittedName>
        <fullName evidence="8">Peroxiredoxin</fullName>
    </submittedName>
</protein>
<name>A0A370GDJ0_9BACI</name>
<evidence type="ECO:0000256" key="4">
    <source>
        <dbReference type="ARBA" id="ARBA00023157"/>
    </source>
</evidence>
<keyword evidence="2" id="KW-0201">Cytochrome c-type biogenesis</keyword>
<reference evidence="8 9" key="1">
    <citation type="submission" date="2018-07" db="EMBL/GenBank/DDBJ databases">
        <title>Genomic Encyclopedia of Type Strains, Phase IV (KMG-IV): sequencing the most valuable type-strain genomes for metagenomic binning, comparative biology and taxonomic classification.</title>
        <authorList>
            <person name="Goeker M."/>
        </authorList>
    </citation>
    <scope>NUCLEOTIDE SEQUENCE [LARGE SCALE GENOMIC DNA]</scope>
    <source>
        <strain evidence="8 9">DSM 25281</strain>
    </source>
</reference>
<dbReference type="EMBL" id="QQAY01000009">
    <property type="protein sequence ID" value="RDI41290.1"/>
    <property type="molecule type" value="Genomic_DNA"/>
</dbReference>
<comment type="caution">
    <text evidence="8">The sequence shown here is derived from an EMBL/GenBank/DDBJ whole genome shotgun (WGS) entry which is preliminary data.</text>
</comment>
<dbReference type="GO" id="GO:0030313">
    <property type="term" value="C:cell envelope"/>
    <property type="evidence" value="ECO:0007669"/>
    <property type="project" value="UniProtKB-SubCell"/>
</dbReference>
<dbReference type="AlphaFoldDB" id="A0A370GDJ0"/>
<keyword evidence="9" id="KW-1185">Reference proteome</keyword>
<evidence type="ECO:0000256" key="3">
    <source>
        <dbReference type="ARBA" id="ARBA00022968"/>
    </source>
</evidence>
<comment type="subcellular location">
    <subcellularLocation>
        <location evidence="1">Cell envelope</location>
    </subcellularLocation>
</comment>
<dbReference type="Proteomes" id="UP000255326">
    <property type="component" value="Unassembled WGS sequence"/>
</dbReference>
<dbReference type="PANTHER" id="PTHR42852:SF6">
    <property type="entry name" value="THIOL:DISULFIDE INTERCHANGE PROTEIN DSBE"/>
    <property type="match status" value="1"/>
</dbReference>
<dbReference type="GO" id="GO:0017004">
    <property type="term" value="P:cytochrome complex assembly"/>
    <property type="evidence" value="ECO:0007669"/>
    <property type="project" value="UniProtKB-KW"/>
</dbReference>
<proteinExistence type="predicted"/>
<dbReference type="PROSITE" id="PS51352">
    <property type="entry name" value="THIOREDOXIN_2"/>
    <property type="match status" value="1"/>
</dbReference>
<dbReference type="SUPFAM" id="SSF52833">
    <property type="entry name" value="Thioredoxin-like"/>
    <property type="match status" value="1"/>
</dbReference>
<feature type="domain" description="Thioredoxin" evidence="7">
    <location>
        <begin position="49"/>
        <end position="187"/>
    </location>
</feature>
<keyword evidence="6" id="KW-1133">Transmembrane helix</keyword>
<evidence type="ECO:0000313" key="8">
    <source>
        <dbReference type="EMBL" id="RDI41290.1"/>
    </source>
</evidence>
<gene>
    <name evidence="8" type="ORF">DFR59_109136</name>
</gene>
<evidence type="ECO:0000313" key="9">
    <source>
        <dbReference type="Proteomes" id="UP000255326"/>
    </source>
</evidence>
<evidence type="ECO:0000256" key="2">
    <source>
        <dbReference type="ARBA" id="ARBA00022748"/>
    </source>
</evidence>
<dbReference type="Pfam" id="PF00578">
    <property type="entry name" value="AhpC-TSA"/>
    <property type="match status" value="1"/>
</dbReference>